<dbReference type="AlphaFoldDB" id="A0A4T0W844"/>
<evidence type="ECO:0000256" key="1">
    <source>
        <dbReference type="ARBA" id="ARBA00007992"/>
    </source>
</evidence>
<dbReference type="EMBL" id="MWPZ01000003">
    <property type="protein sequence ID" value="TID01641.1"/>
    <property type="molecule type" value="Genomic_DNA"/>
</dbReference>
<dbReference type="InterPro" id="IPR036188">
    <property type="entry name" value="FAD/NAD-bd_sf"/>
</dbReference>
<sequence length="559" mass="60768">MASNESNKLRIIVVGGGIAGLAAAAVLRQRHEVLVYERDPASAPERGAGLGIGPNGSRMLKKAFHFRPEHVKATVCAGSRTYDKEGNLVREMTGVTEPFGGEWLLMHRTDLRNELLRLATGDAAKLGISGPPATVVNGVEVTGIDVEEGMVRLDNGDEVFADVIVGADGIHSLVRQAIVGEPSHFLSTGVSLYRFTFPLTRAREILKGYPAAIDPSNGGFFNVMTADDDTNRNIIFYSCRDLATLNVVARVPDSMLSIESMTSWNAEANPEEMLDHFFDFAPWILDIMKHVEDVHLYKVKDTAPLPTYTRGRALVVGDAAHPMTPFQGQGATQAIEDAEGLRLLLHDGVDSENVDNVDRALRTWDSVRRPRAAQVQQNSRHVTDMSAQAQLDRMRLNWTYGGIHAALRNRALRLQPALRPSALRPAHRTARRTYAVKEPARDTPAYHGGDQPPPAGSNEKAPTKSDQVRNKGTLYSIVGVAVTVGAFFAFLTGSPDRAAGVIENSTRGKGESSAFVGYGSKPSSERHLEETTGRDPLRQSGLAGLKSEQTDPNQPSTRN</sequence>
<organism evidence="8 9">
    <name type="scientific">Colletotrichum higginsianum</name>
    <dbReference type="NCBI Taxonomy" id="80884"/>
    <lineage>
        <taxon>Eukaryota</taxon>
        <taxon>Fungi</taxon>
        <taxon>Dikarya</taxon>
        <taxon>Ascomycota</taxon>
        <taxon>Pezizomycotina</taxon>
        <taxon>Sordariomycetes</taxon>
        <taxon>Hypocreomycetidae</taxon>
        <taxon>Glomerellales</taxon>
        <taxon>Glomerellaceae</taxon>
        <taxon>Colletotrichum</taxon>
        <taxon>Colletotrichum destructivum species complex</taxon>
    </lineage>
</organism>
<proteinExistence type="inferred from homology"/>
<comment type="caution">
    <text evidence="8">The sequence shown here is derived from an EMBL/GenBank/DDBJ whole genome shotgun (WGS) entry which is preliminary data.</text>
</comment>
<dbReference type="GO" id="GO:0004497">
    <property type="term" value="F:monooxygenase activity"/>
    <property type="evidence" value="ECO:0007669"/>
    <property type="project" value="UniProtKB-KW"/>
</dbReference>
<dbReference type="Pfam" id="PF13450">
    <property type="entry name" value="NAD_binding_8"/>
    <property type="match status" value="1"/>
</dbReference>
<dbReference type="InterPro" id="IPR050493">
    <property type="entry name" value="FAD-dep_Monooxygenase_BioMet"/>
</dbReference>
<comment type="similarity">
    <text evidence="1">Belongs to the paxM FAD-dependent monooxygenase family.</text>
</comment>
<dbReference type="PANTHER" id="PTHR13789">
    <property type="entry name" value="MONOOXYGENASE"/>
    <property type="match status" value="1"/>
</dbReference>
<dbReference type="Proteomes" id="UP000305883">
    <property type="component" value="Unassembled WGS sequence"/>
</dbReference>
<feature type="compositionally biased region" description="Polar residues" evidence="6">
    <location>
        <begin position="550"/>
        <end position="559"/>
    </location>
</feature>
<keyword evidence="5 8" id="KW-0503">Monooxygenase</keyword>
<evidence type="ECO:0000256" key="5">
    <source>
        <dbReference type="ARBA" id="ARBA00023033"/>
    </source>
</evidence>
<evidence type="ECO:0000256" key="4">
    <source>
        <dbReference type="ARBA" id="ARBA00023002"/>
    </source>
</evidence>
<evidence type="ECO:0000256" key="3">
    <source>
        <dbReference type="ARBA" id="ARBA00022827"/>
    </source>
</evidence>
<protein>
    <submittedName>
        <fullName evidence="8">6-hydroxynicotinate 3-monooxygenase</fullName>
    </submittedName>
</protein>
<accession>A0A4T0W844</accession>
<feature type="region of interest" description="Disordered" evidence="6">
    <location>
        <begin position="422"/>
        <end position="467"/>
    </location>
</feature>
<dbReference type="GO" id="GO:0071949">
    <property type="term" value="F:FAD binding"/>
    <property type="evidence" value="ECO:0007669"/>
    <property type="project" value="InterPro"/>
</dbReference>
<dbReference type="Pfam" id="PF01494">
    <property type="entry name" value="FAD_binding_3"/>
    <property type="match status" value="1"/>
</dbReference>
<evidence type="ECO:0000313" key="9">
    <source>
        <dbReference type="Proteomes" id="UP000305883"/>
    </source>
</evidence>
<dbReference type="InterPro" id="IPR002938">
    <property type="entry name" value="FAD-bd"/>
</dbReference>
<evidence type="ECO:0000256" key="6">
    <source>
        <dbReference type="SAM" id="MobiDB-lite"/>
    </source>
</evidence>
<evidence type="ECO:0000259" key="7">
    <source>
        <dbReference type="Pfam" id="PF01494"/>
    </source>
</evidence>
<dbReference type="Gene3D" id="3.50.50.60">
    <property type="entry name" value="FAD/NAD(P)-binding domain"/>
    <property type="match status" value="1"/>
</dbReference>
<dbReference type="PANTHER" id="PTHR13789:SF314">
    <property type="entry name" value="FAD-BINDING DOMAIN-CONTAINING PROTEIN"/>
    <property type="match status" value="1"/>
</dbReference>
<feature type="domain" description="FAD-binding" evidence="7">
    <location>
        <begin position="307"/>
        <end position="379"/>
    </location>
</feature>
<gene>
    <name evidence="8" type="ORF">CH35J_003611</name>
</gene>
<feature type="compositionally biased region" description="Basic and acidic residues" evidence="6">
    <location>
        <begin position="523"/>
        <end position="537"/>
    </location>
</feature>
<keyword evidence="2" id="KW-0285">Flavoprotein</keyword>
<dbReference type="SUPFAM" id="SSF54373">
    <property type="entry name" value="FAD-linked reductases, C-terminal domain"/>
    <property type="match status" value="1"/>
</dbReference>
<reference evidence="8 9" key="1">
    <citation type="journal article" date="2019" name="Genome Biol. Evol.">
        <title>Genomic Plasticity Mediated by Transposable Elements in the Plant Pathogenic Fungus Colletotrichum higginsianum.</title>
        <authorList>
            <person name="Tsushima A."/>
            <person name="Gan P."/>
            <person name="Kumakura N."/>
            <person name="Narusaka M."/>
            <person name="Takano Y."/>
            <person name="Narusaka Y."/>
            <person name="Shirasu K."/>
        </authorList>
    </citation>
    <scope>NUCLEOTIDE SEQUENCE [LARGE SCALE GENOMIC DNA]</scope>
    <source>
        <strain evidence="8 9">MAFF305635-RFP</strain>
    </source>
</reference>
<dbReference type="SUPFAM" id="SSF51905">
    <property type="entry name" value="FAD/NAD(P)-binding domain"/>
    <property type="match status" value="1"/>
</dbReference>
<keyword evidence="3" id="KW-0274">FAD</keyword>
<name>A0A4T0W844_9PEZI</name>
<dbReference type="OrthoDB" id="40579at2759"/>
<dbReference type="PRINTS" id="PR00420">
    <property type="entry name" value="RNGMNOXGNASE"/>
</dbReference>
<keyword evidence="4" id="KW-0560">Oxidoreductase</keyword>
<evidence type="ECO:0000313" key="8">
    <source>
        <dbReference type="EMBL" id="TID01641.1"/>
    </source>
</evidence>
<feature type="region of interest" description="Disordered" evidence="6">
    <location>
        <begin position="503"/>
        <end position="559"/>
    </location>
</feature>
<evidence type="ECO:0000256" key="2">
    <source>
        <dbReference type="ARBA" id="ARBA00022630"/>
    </source>
</evidence>